<accession>A0A820ABA4</accession>
<reference evidence="2" key="1">
    <citation type="submission" date="2021-02" db="EMBL/GenBank/DDBJ databases">
        <authorList>
            <person name="Nowell W R."/>
        </authorList>
    </citation>
    <scope>NUCLEOTIDE SEQUENCE</scope>
</reference>
<proteinExistence type="predicted"/>
<protein>
    <submittedName>
        <fullName evidence="2">Uncharacterized protein</fullName>
    </submittedName>
</protein>
<gene>
    <name evidence="2" type="ORF">OKA104_LOCUS39975</name>
</gene>
<organism evidence="2 3">
    <name type="scientific">Adineta steineri</name>
    <dbReference type="NCBI Taxonomy" id="433720"/>
    <lineage>
        <taxon>Eukaryota</taxon>
        <taxon>Metazoa</taxon>
        <taxon>Spiralia</taxon>
        <taxon>Gnathifera</taxon>
        <taxon>Rotifera</taxon>
        <taxon>Eurotatoria</taxon>
        <taxon>Bdelloidea</taxon>
        <taxon>Adinetida</taxon>
        <taxon>Adinetidae</taxon>
        <taxon>Adineta</taxon>
    </lineage>
</organism>
<dbReference type="InterPro" id="IPR052789">
    <property type="entry name" value="SSUH2_homolog"/>
</dbReference>
<dbReference type="PANTHER" id="PTHR48465:SF1">
    <property type="entry name" value="PROTEIN SSUH2 HOMOLOG"/>
    <property type="match status" value="1"/>
</dbReference>
<dbReference type="AlphaFoldDB" id="A0A820ABA4"/>
<sequence>MNNKITPLFPSSALSGSSDPNQTADIKELKTTTHYRQTGTVSTYEVKTNLGSIKGSSETDANGSTNRHSTVGTSETSINLNNQVSGPVSRDNTTHSRNQIATPAVNTLLVKTAEPAPVTSIIQLPVLPEGSYTVATLPSSPSNLSHFQQHVKSKFCYNTGPIDTATFIKSQQRVAYWAEIWTLMEHRSVETKERPYKGESASGQAGGNLFDFKDLPILTPQTNIKGTQKTSCPLDKTQRKVICGQCNGRGKQQCASCAGQGHLIPTKNNNNTQCTTCRGT</sequence>
<feature type="non-terminal residue" evidence="2">
    <location>
        <position position="280"/>
    </location>
</feature>
<evidence type="ECO:0000313" key="3">
    <source>
        <dbReference type="Proteomes" id="UP000663881"/>
    </source>
</evidence>
<comment type="caution">
    <text evidence="2">The sequence shown here is derived from an EMBL/GenBank/DDBJ whole genome shotgun (WGS) entry which is preliminary data.</text>
</comment>
<feature type="compositionally biased region" description="Polar residues" evidence="1">
    <location>
        <begin position="52"/>
        <end position="86"/>
    </location>
</feature>
<dbReference type="Proteomes" id="UP000663881">
    <property type="component" value="Unassembled WGS sequence"/>
</dbReference>
<dbReference type="PANTHER" id="PTHR48465">
    <property type="entry name" value="PROTEIN SSUH2 HOMOLOG"/>
    <property type="match status" value="1"/>
</dbReference>
<evidence type="ECO:0000256" key="1">
    <source>
        <dbReference type="SAM" id="MobiDB-lite"/>
    </source>
</evidence>
<feature type="compositionally biased region" description="Polar residues" evidence="1">
    <location>
        <begin position="12"/>
        <end position="23"/>
    </location>
</feature>
<feature type="region of interest" description="Disordered" evidence="1">
    <location>
        <begin position="52"/>
        <end position="95"/>
    </location>
</feature>
<evidence type="ECO:0000313" key="2">
    <source>
        <dbReference type="EMBL" id="CAF4182411.1"/>
    </source>
</evidence>
<name>A0A820ABA4_9BILA</name>
<dbReference type="EMBL" id="CAJOAY010008245">
    <property type="protein sequence ID" value="CAF4182411.1"/>
    <property type="molecule type" value="Genomic_DNA"/>
</dbReference>
<feature type="region of interest" description="Disordered" evidence="1">
    <location>
        <begin position="1"/>
        <end position="23"/>
    </location>
</feature>